<evidence type="ECO:0000313" key="4">
    <source>
        <dbReference type="Proteomes" id="UP000199345"/>
    </source>
</evidence>
<organism evidence="3 4">
    <name type="scientific">Nitrosomonas marina</name>
    <dbReference type="NCBI Taxonomy" id="917"/>
    <lineage>
        <taxon>Bacteria</taxon>
        <taxon>Pseudomonadati</taxon>
        <taxon>Pseudomonadota</taxon>
        <taxon>Betaproteobacteria</taxon>
        <taxon>Nitrosomonadales</taxon>
        <taxon>Nitrosomonadaceae</taxon>
        <taxon>Nitrosomonas</taxon>
    </lineage>
</organism>
<reference evidence="4" key="1">
    <citation type="submission" date="2016-10" db="EMBL/GenBank/DDBJ databases">
        <authorList>
            <person name="Varghese N."/>
            <person name="Submissions S."/>
        </authorList>
    </citation>
    <scope>NUCLEOTIDE SEQUENCE [LARGE SCALE GENOMIC DNA]</scope>
    <source>
        <strain evidence="4">Nm71</strain>
    </source>
</reference>
<dbReference type="GO" id="GO:0004222">
    <property type="term" value="F:metalloendopeptidase activity"/>
    <property type="evidence" value="ECO:0007669"/>
    <property type="project" value="TreeGrafter"/>
</dbReference>
<keyword evidence="4" id="KW-1185">Reference proteome</keyword>
<dbReference type="Gene3D" id="6.10.250.3150">
    <property type="match status" value="1"/>
</dbReference>
<evidence type="ECO:0000256" key="1">
    <source>
        <dbReference type="SAM" id="Coils"/>
    </source>
</evidence>
<dbReference type="Pfam" id="PF01551">
    <property type="entry name" value="Peptidase_M23"/>
    <property type="match status" value="1"/>
</dbReference>
<protein>
    <submittedName>
        <fullName evidence="3">Septal ring factor EnvC, activator of murein hydrolases AmiA and AmiB</fullName>
    </submittedName>
</protein>
<dbReference type="OrthoDB" id="9784703at2"/>
<evidence type="ECO:0000259" key="2">
    <source>
        <dbReference type="Pfam" id="PF01551"/>
    </source>
</evidence>
<dbReference type="Proteomes" id="UP000199345">
    <property type="component" value="Unassembled WGS sequence"/>
</dbReference>
<feature type="coiled-coil region" evidence="1">
    <location>
        <begin position="206"/>
        <end position="292"/>
    </location>
</feature>
<gene>
    <name evidence="3" type="ORF">SAMN05216326_12239</name>
</gene>
<dbReference type="PANTHER" id="PTHR21666">
    <property type="entry name" value="PEPTIDASE-RELATED"/>
    <property type="match status" value="1"/>
</dbReference>
<feature type="domain" description="M23ase beta-sheet core" evidence="2">
    <location>
        <begin position="344"/>
        <end position="437"/>
    </location>
</feature>
<dbReference type="EMBL" id="FOIA01000022">
    <property type="protein sequence ID" value="SET35538.1"/>
    <property type="molecule type" value="Genomic_DNA"/>
</dbReference>
<dbReference type="SUPFAM" id="SSF51261">
    <property type="entry name" value="Duplicated hybrid motif"/>
    <property type="match status" value="1"/>
</dbReference>
<dbReference type="Gene3D" id="2.70.70.10">
    <property type="entry name" value="Glucose Permease (Domain IIA)"/>
    <property type="match status" value="1"/>
</dbReference>
<evidence type="ECO:0000313" key="3">
    <source>
        <dbReference type="EMBL" id="SET35538.1"/>
    </source>
</evidence>
<sequence>MPCNRLPIKEDLQDNPSACYTVCGNQSASTCSRTASYLLPNSISPDVKPTQFTTIQLVILLILSSISLLYHYTATASDKHKQLDNLRSRIQALQTELTVQEKNKQDAAEALRDTERAISNIKRKLHQLSKDKQKIDEALENIHAQHKQLTLARETEQAQLSALLFQQYLGNERHYLRTLLNSQDPNQMARDMHYYKQLSNARSEHIDSLLNDLNQLQVLAQSASEKQAQLSTIEAEYENQNQILEQKQAIHKTTFSRLSQEIKQQHNEIDKLTRDEQRIAKLVDEINKLFKQENQKNVLNNTRLPDSRHQNSAFKSLKGKLNLPVRGKLVNRFGGQRSGRHVRWKGLFIRSPEGSDVKVIATGQIVFADWLRGFGNLIIVDHSHDYMSLYGNNEVLLKQVGDIVQSGDTIATVGNSGGNPDSGLYFELRHKGKAFDPLTWIKIE</sequence>
<dbReference type="PANTHER" id="PTHR21666:SF270">
    <property type="entry name" value="MUREIN HYDROLASE ACTIVATOR ENVC"/>
    <property type="match status" value="1"/>
</dbReference>
<dbReference type="InterPro" id="IPR016047">
    <property type="entry name" value="M23ase_b-sheet_dom"/>
</dbReference>
<dbReference type="InterPro" id="IPR050570">
    <property type="entry name" value="Cell_wall_metabolism_enzyme"/>
</dbReference>
<feature type="coiled-coil region" evidence="1">
    <location>
        <begin position="76"/>
        <end position="145"/>
    </location>
</feature>
<dbReference type="AlphaFoldDB" id="A0A1I0DTK8"/>
<name>A0A1I0DTK8_9PROT</name>
<keyword evidence="3" id="KW-0378">Hydrolase</keyword>
<accession>A0A1I0DTK8</accession>
<keyword evidence="1" id="KW-0175">Coiled coil</keyword>
<dbReference type="CDD" id="cd12797">
    <property type="entry name" value="M23_peptidase"/>
    <property type="match status" value="1"/>
</dbReference>
<dbReference type="InterPro" id="IPR011055">
    <property type="entry name" value="Dup_hybrid_motif"/>
</dbReference>
<dbReference type="FunFam" id="2.70.70.10:FF:000003">
    <property type="entry name" value="Murein hydrolase activator EnvC"/>
    <property type="match status" value="1"/>
</dbReference>
<proteinExistence type="predicted"/>